<dbReference type="EMBL" id="VBUT01000017">
    <property type="protein sequence ID" value="TLF72451.1"/>
    <property type="molecule type" value="Genomic_DNA"/>
</dbReference>
<organism evidence="2 3">
    <name type="scientific">Nocardia cyriacigeorgica</name>
    <dbReference type="NCBI Taxonomy" id="135487"/>
    <lineage>
        <taxon>Bacteria</taxon>
        <taxon>Bacillati</taxon>
        <taxon>Actinomycetota</taxon>
        <taxon>Actinomycetes</taxon>
        <taxon>Mycobacteriales</taxon>
        <taxon>Nocardiaceae</taxon>
        <taxon>Nocardia</taxon>
    </lineage>
</organism>
<dbReference type="Proteomes" id="UP000306378">
    <property type="component" value="Unassembled WGS sequence"/>
</dbReference>
<dbReference type="RefSeq" id="WP_138453195.1">
    <property type="nucleotide sequence ID" value="NZ_JADLQD010000008.1"/>
</dbReference>
<proteinExistence type="predicted"/>
<reference evidence="2 3" key="1">
    <citation type="submission" date="2019-05" db="EMBL/GenBank/DDBJ databases">
        <title>Genomes sequences of two Nocardia cyriacigeorgica environmental isolates, type strains Nocardia asteroides ATCC 19247 and Nocardia cyriacigeorgica DSM 44484.</title>
        <authorList>
            <person name="Vautrin F."/>
            <person name="Bergeron E."/>
            <person name="Dubost A."/>
            <person name="Abrouk D."/>
            <person name="Rodriguez Nava V."/>
            <person name="Pujic P."/>
        </authorList>
    </citation>
    <scope>NUCLEOTIDE SEQUENCE [LARGE SCALE GENOMIC DNA]</scope>
    <source>
        <strain evidence="2 3">EML 446</strain>
    </source>
</reference>
<dbReference type="AlphaFoldDB" id="A0A5R8N9R1"/>
<evidence type="ECO:0000256" key="1">
    <source>
        <dbReference type="SAM" id="MobiDB-lite"/>
    </source>
</evidence>
<accession>A0A5R8N9R1</accession>
<evidence type="ECO:0000313" key="3">
    <source>
        <dbReference type="Proteomes" id="UP000306378"/>
    </source>
</evidence>
<comment type="caution">
    <text evidence="2">The sequence shown here is derived from an EMBL/GenBank/DDBJ whole genome shotgun (WGS) entry which is preliminary data.</text>
</comment>
<gene>
    <name evidence="2" type="ORF">FEK34_29300</name>
</gene>
<sequence length="348" mass="37207">MTIAPTRLQARLLQMLQNETVAGAEALSTADEHYHRTGARPDQTWFDDHEQRMLLRQALEGAAHAAGIPRAWLDHVRERGDRGLRWQADLSLREPEQPDWDTVLGDLVADVARLRDWSALAALHPHTHDLPETDPRTRLARNLSALFTRTAGVVNLLGVDDTIAADLWGTHADLVESGAQHLTGIDAPEVHRRLHAAANSDTGTYLLQAQVLEITRIPTNTAPGLPPPRQLGTDIITALGADASQPAQLSTPTVTLDNAADPPELRAESPIFRAATHGDTTGAAPVNFPGSVGAPAFSDPPRADQGAAIEAAVAAAAPDADAALWFSHADDPTHLPQPHPDTGQEVAP</sequence>
<protein>
    <submittedName>
        <fullName evidence="2">Uncharacterized protein</fullName>
    </submittedName>
</protein>
<feature type="region of interest" description="Disordered" evidence="1">
    <location>
        <begin position="329"/>
        <end position="348"/>
    </location>
</feature>
<evidence type="ECO:0000313" key="2">
    <source>
        <dbReference type="EMBL" id="TLF72451.1"/>
    </source>
</evidence>
<name>A0A5R8N9R1_9NOCA</name>